<reference evidence="4 5" key="1">
    <citation type="submission" date="2019-06" db="EMBL/GenBank/DDBJ databases">
        <title>Sequencing the genomes of 1000 actinobacteria strains.</title>
        <authorList>
            <person name="Klenk H.-P."/>
        </authorList>
    </citation>
    <scope>NUCLEOTIDE SEQUENCE [LARGE SCALE GENOMIC DNA]</scope>
    <source>
        <strain evidence="4 5">DSM 45679</strain>
    </source>
</reference>
<feature type="chain" id="PRO_5022129617" evidence="2">
    <location>
        <begin position="24"/>
        <end position="134"/>
    </location>
</feature>
<accession>A0A542DCB9</accession>
<name>A0A542DCB9_AMYCI</name>
<evidence type="ECO:0000313" key="5">
    <source>
        <dbReference type="Proteomes" id="UP000320876"/>
    </source>
</evidence>
<dbReference type="InterPro" id="IPR025637">
    <property type="entry name" value="DUF4333"/>
</dbReference>
<protein>
    <submittedName>
        <fullName evidence="4">Uncharacterized protein DUF4333</fullName>
    </submittedName>
</protein>
<dbReference type="EMBL" id="VFML01000001">
    <property type="protein sequence ID" value="TQJ00712.1"/>
    <property type="molecule type" value="Genomic_DNA"/>
</dbReference>
<feature type="compositionally biased region" description="Low complexity" evidence="1">
    <location>
        <begin position="34"/>
        <end position="46"/>
    </location>
</feature>
<feature type="compositionally biased region" description="Polar residues" evidence="1">
    <location>
        <begin position="47"/>
        <end position="60"/>
    </location>
</feature>
<evidence type="ECO:0000259" key="3">
    <source>
        <dbReference type="Pfam" id="PF14230"/>
    </source>
</evidence>
<sequence length="134" mass="13742">MRLRVVLLLAVAGVLLGAGCDQGSGEDGGQETPAASSTTSANSASSGRDSTPATTTTHSPLPTVFDRQAMQESVRKVLTESYGLADVTNVSCPSGRPVEVGSTFECAVRVAGEPKTVTITVTSEDAEYEVSAPH</sequence>
<feature type="signal peptide" evidence="2">
    <location>
        <begin position="1"/>
        <end position="23"/>
    </location>
</feature>
<dbReference type="Proteomes" id="UP000320876">
    <property type="component" value="Unassembled WGS sequence"/>
</dbReference>
<feature type="region of interest" description="Disordered" evidence="1">
    <location>
        <begin position="20"/>
        <end position="68"/>
    </location>
</feature>
<organism evidence="4 5">
    <name type="scientific">Amycolatopsis cihanbeyliensis</name>
    <dbReference type="NCBI Taxonomy" id="1128664"/>
    <lineage>
        <taxon>Bacteria</taxon>
        <taxon>Bacillati</taxon>
        <taxon>Actinomycetota</taxon>
        <taxon>Actinomycetes</taxon>
        <taxon>Pseudonocardiales</taxon>
        <taxon>Pseudonocardiaceae</taxon>
        <taxon>Amycolatopsis</taxon>
    </lineage>
</organism>
<evidence type="ECO:0000256" key="1">
    <source>
        <dbReference type="SAM" id="MobiDB-lite"/>
    </source>
</evidence>
<dbReference type="RefSeq" id="WP_246076202.1">
    <property type="nucleotide sequence ID" value="NZ_VFML01000001.1"/>
</dbReference>
<proteinExistence type="predicted"/>
<gene>
    <name evidence="4" type="ORF">FB471_0358</name>
</gene>
<dbReference type="AlphaFoldDB" id="A0A542DCB9"/>
<evidence type="ECO:0000256" key="2">
    <source>
        <dbReference type="SAM" id="SignalP"/>
    </source>
</evidence>
<keyword evidence="5" id="KW-1185">Reference proteome</keyword>
<evidence type="ECO:0000313" key="4">
    <source>
        <dbReference type="EMBL" id="TQJ00712.1"/>
    </source>
</evidence>
<feature type="domain" description="DUF4333" evidence="3">
    <location>
        <begin position="61"/>
        <end position="125"/>
    </location>
</feature>
<keyword evidence="2" id="KW-0732">Signal</keyword>
<dbReference type="PROSITE" id="PS51257">
    <property type="entry name" value="PROKAR_LIPOPROTEIN"/>
    <property type="match status" value="1"/>
</dbReference>
<dbReference type="Pfam" id="PF14230">
    <property type="entry name" value="DUF4333"/>
    <property type="match status" value="1"/>
</dbReference>
<comment type="caution">
    <text evidence="4">The sequence shown here is derived from an EMBL/GenBank/DDBJ whole genome shotgun (WGS) entry which is preliminary data.</text>
</comment>